<gene>
    <name evidence="5" type="ORF">C8N29_108102</name>
</gene>
<dbReference type="AlphaFoldDB" id="A0A2T5IYX9"/>
<dbReference type="OrthoDB" id="9812484at2"/>
<protein>
    <submittedName>
        <fullName evidence="5">TetR family transcriptional regulator</fullName>
    </submittedName>
</protein>
<dbReference type="RefSeq" id="WP_107865854.1">
    <property type="nucleotide sequence ID" value="NZ_QAON01000008.1"/>
</dbReference>
<feature type="region of interest" description="Disordered" evidence="3">
    <location>
        <begin position="1"/>
        <end position="25"/>
    </location>
</feature>
<keyword evidence="1 2" id="KW-0238">DNA-binding</keyword>
<evidence type="ECO:0000256" key="3">
    <source>
        <dbReference type="SAM" id="MobiDB-lite"/>
    </source>
</evidence>
<dbReference type="Gene3D" id="1.10.357.10">
    <property type="entry name" value="Tetracycline Repressor, domain 2"/>
    <property type="match status" value="1"/>
</dbReference>
<evidence type="ECO:0000313" key="6">
    <source>
        <dbReference type="Proteomes" id="UP000244223"/>
    </source>
</evidence>
<dbReference type="PROSITE" id="PS50977">
    <property type="entry name" value="HTH_TETR_2"/>
    <property type="match status" value="1"/>
</dbReference>
<dbReference type="Pfam" id="PF00440">
    <property type="entry name" value="TetR_N"/>
    <property type="match status" value="1"/>
</dbReference>
<evidence type="ECO:0000259" key="4">
    <source>
        <dbReference type="PROSITE" id="PS50977"/>
    </source>
</evidence>
<dbReference type="Proteomes" id="UP000244223">
    <property type="component" value="Unassembled WGS sequence"/>
</dbReference>
<comment type="caution">
    <text evidence="5">The sequence shown here is derived from an EMBL/GenBank/DDBJ whole genome shotgun (WGS) entry which is preliminary data.</text>
</comment>
<dbReference type="GO" id="GO:0003677">
    <property type="term" value="F:DNA binding"/>
    <property type="evidence" value="ECO:0007669"/>
    <property type="project" value="UniProtKB-UniRule"/>
</dbReference>
<reference evidence="5 6" key="1">
    <citation type="submission" date="2018-04" db="EMBL/GenBank/DDBJ databases">
        <title>Genomic Encyclopedia of Archaeal and Bacterial Type Strains, Phase II (KMG-II): from individual species to whole genera.</title>
        <authorList>
            <person name="Goeker M."/>
        </authorList>
    </citation>
    <scope>NUCLEOTIDE SEQUENCE [LARGE SCALE GENOMIC DNA]</scope>
    <source>
        <strain evidence="5 6">DSM 5822</strain>
    </source>
</reference>
<proteinExistence type="predicted"/>
<accession>A0A2T5IYX9</accession>
<evidence type="ECO:0000313" key="5">
    <source>
        <dbReference type="EMBL" id="PTQ89218.1"/>
    </source>
</evidence>
<dbReference type="InterPro" id="IPR001647">
    <property type="entry name" value="HTH_TetR"/>
</dbReference>
<organism evidence="5 6">
    <name type="scientific">Agitococcus lubricus</name>
    <dbReference type="NCBI Taxonomy" id="1077255"/>
    <lineage>
        <taxon>Bacteria</taxon>
        <taxon>Pseudomonadati</taxon>
        <taxon>Pseudomonadota</taxon>
        <taxon>Gammaproteobacteria</taxon>
        <taxon>Moraxellales</taxon>
        <taxon>Moraxellaceae</taxon>
        <taxon>Agitococcus</taxon>
    </lineage>
</organism>
<dbReference type="EMBL" id="QAON01000008">
    <property type="protein sequence ID" value="PTQ89218.1"/>
    <property type="molecule type" value="Genomic_DNA"/>
</dbReference>
<name>A0A2T5IYX9_9GAMM</name>
<dbReference type="PANTHER" id="PTHR43479">
    <property type="entry name" value="ACREF/ENVCD OPERON REPRESSOR-RELATED"/>
    <property type="match status" value="1"/>
</dbReference>
<evidence type="ECO:0000256" key="1">
    <source>
        <dbReference type="ARBA" id="ARBA00023125"/>
    </source>
</evidence>
<feature type="DNA-binding region" description="H-T-H motif" evidence="2">
    <location>
        <begin position="48"/>
        <end position="67"/>
    </location>
</feature>
<evidence type="ECO:0000256" key="2">
    <source>
        <dbReference type="PROSITE-ProRule" id="PRU00335"/>
    </source>
</evidence>
<feature type="domain" description="HTH tetR-type" evidence="4">
    <location>
        <begin position="25"/>
        <end position="85"/>
    </location>
</feature>
<sequence>MTVDGSVTPPLRSRGRPPKTDADQEQLKEKIAQATLAAFGEQGYRELKVEHVLEKANISRPTFYKYFRHLEEPLQIAALKLHQDLYHRIEVAFEQASDPIWGAMLACDAYVDWGKSLGRLVEALYAEFYERSSPIAKYRQQVIQALQGLITQAVIQSGRPRPSETTLGLFITGVEFLAFQFLLESDRSDQTYAQTRMAILKLLLCCFGTEQDIPLLIPLLKA</sequence>
<keyword evidence="6" id="KW-1185">Reference proteome</keyword>
<dbReference type="SUPFAM" id="SSF46689">
    <property type="entry name" value="Homeodomain-like"/>
    <property type="match status" value="1"/>
</dbReference>
<dbReference type="InterPro" id="IPR050624">
    <property type="entry name" value="HTH-type_Tx_Regulator"/>
</dbReference>
<dbReference type="InterPro" id="IPR009057">
    <property type="entry name" value="Homeodomain-like_sf"/>
</dbReference>
<dbReference type="PANTHER" id="PTHR43479:SF11">
    <property type="entry name" value="ACREF_ENVCD OPERON REPRESSOR-RELATED"/>
    <property type="match status" value="1"/>
</dbReference>